<protein>
    <recommendedName>
        <fullName evidence="5">L-lysine N6-monooxygenase MbtG</fullName>
        <ecNumber evidence="4">1.14.13.59</ecNumber>
    </recommendedName>
    <alternativeName>
        <fullName evidence="13">Lysine 6-N-hydroxylase</fullName>
    </alternativeName>
    <alternativeName>
        <fullName evidence="12">Lysine N6-hydroxylase</fullName>
    </alternativeName>
    <alternativeName>
        <fullName evidence="10">Lysine-N-oxygenase</fullName>
    </alternativeName>
    <alternativeName>
        <fullName evidence="11">Mycobactin synthase protein G</fullName>
    </alternativeName>
</protein>
<dbReference type="PANTHER" id="PTHR42802">
    <property type="entry name" value="MONOOXYGENASE"/>
    <property type="match status" value="1"/>
</dbReference>
<dbReference type="OrthoDB" id="7527071at2"/>
<keyword evidence="9" id="KW-0560">Oxidoreductase</keyword>
<dbReference type="KEGG" id="rue:DT065_12120"/>
<dbReference type="GO" id="GO:0047091">
    <property type="term" value="F:L-lysine 6-monooxygenase (NADPH) activity"/>
    <property type="evidence" value="ECO:0007669"/>
    <property type="project" value="UniProtKB-EC"/>
</dbReference>
<proteinExistence type="inferred from homology"/>
<evidence type="ECO:0000256" key="14">
    <source>
        <dbReference type="ARBA" id="ARBA00048407"/>
    </source>
</evidence>
<sequence>MAKEIYDVIGIGIGPFNLGLAALIEEGAPDVKARFLEKEPTFEWHPGMLIDQADLQVSFLADLVTFANPKSKYTFINYLHEHGRLLSFYFLKKFNIPRQEYNAYCQWVAGCLANCTFGHEVTNVTYDRQQAYYVIEGKNVETLRARHVTLGTGSVPMIPTPLEGKTNADIIHSSDYLYHEERLKKSGDITVVGSGQSAAEVFYDLLKDQERYEDTLTWYTRSPGFFQLEESSIGQELFSPEYVDYFHGLSYDDRQQALEVLDPLRNGVQQKTLLNIYELLYHRSVERKRSPAKIQALTEVNDVTGASDGRYLLSCRQWQKGEEFEHRTDKVVLATGYQPLVPDWLQKMEDELEWESEKEFKVTRDYRLVFKDERPNHLFSLTNLEHSHGTSATNLALSVKRNQHIVNVLTGEETYPIYRDNLFQQFMEGNE</sequence>
<evidence type="ECO:0000256" key="7">
    <source>
        <dbReference type="ARBA" id="ARBA00022827"/>
    </source>
</evidence>
<accession>A0A345C0F6</accession>
<reference evidence="15 16" key="1">
    <citation type="journal article" date="2018" name="J. Microbiol.">
        <title>Salicibibacter kimchii gen. nov., sp. nov., a moderately halophilic and alkalitolerant bacterium in the family Bacillaceae, isolated from kimchi.</title>
        <authorList>
            <person name="Jang J.Y."/>
            <person name="Oh Y.J."/>
            <person name="Lim S.K."/>
            <person name="Park H.K."/>
            <person name="Lee C."/>
            <person name="Kim J.Y."/>
            <person name="Lee M.A."/>
            <person name="Choi H.J."/>
        </authorList>
    </citation>
    <scope>NUCLEOTIDE SEQUENCE [LARGE SCALE GENOMIC DNA]</scope>
    <source>
        <strain evidence="15 16">NKC1-1</strain>
    </source>
</reference>
<organism evidence="15 16">
    <name type="scientific">Salicibibacter kimchii</name>
    <dbReference type="NCBI Taxonomy" id="2099786"/>
    <lineage>
        <taxon>Bacteria</taxon>
        <taxon>Bacillati</taxon>
        <taxon>Bacillota</taxon>
        <taxon>Bacilli</taxon>
        <taxon>Bacillales</taxon>
        <taxon>Bacillaceae</taxon>
        <taxon>Salicibibacter</taxon>
    </lineage>
</organism>
<dbReference type="InterPro" id="IPR025700">
    <property type="entry name" value="Lys/Orn_oxygenase"/>
</dbReference>
<evidence type="ECO:0000256" key="11">
    <source>
        <dbReference type="ARBA" id="ARBA00031158"/>
    </source>
</evidence>
<evidence type="ECO:0000313" key="15">
    <source>
        <dbReference type="EMBL" id="AXF56687.1"/>
    </source>
</evidence>
<keyword evidence="16" id="KW-1185">Reference proteome</keyword>
<evidence type="ECO:0000256" key="8">
    <source>
        <dbReference type="ARBA" id="ARBA00022857"/>
    </source>
</evidence>
<evidence type="ECO:0000256" key="2">
    <source>
        <dbReference type="ARBA" id="ARBA00004924"/>
    </source>
</evidence>
<dbReference type="Proteomes" id="UP000252100">
    <property type="component" value="Chromosome"/>
</dbReference>
<evidence type="ECO:0000256" key="13">
    <source>
        <dbReference type="ARBA" id="ARBA00032738"/>
    </source>
</evidence>
<dbReference type="EMBL" id="CP031092">
    <property type="protein sequence ID" value="AXF56687.1"/>
    <property type="molecule type" value="Genomic_DNA"/>
</dbReference>
<dbReference type="RefSeq" id="WP_114373739.1">
    <property type="nucleotide sequence ID" value="NZ_CP031092.1"/>
</dbReference>
<dbReference type="InterPro" id="IPR036188">
    <property type="entry name" value="FAD/NAD-bd_sf"/>
</dbReference>
<comment type="cofactor">
    <cofactor evidence="1">
        <name>FAD</name>
        <dbReference type="ChEBI" id="CHEBI:57692"/>
    </cofactor>
</comment>
<dbReference type="PANTHER" id="PTHR42802:SF1">
    <property type="entry name" value="L-ORNITHINE N(5)-MONOOXYGENASE"/>
    <property type="match status" value="1"/>
</dbReference>
<evidence type="ECO:0000256" key="4">
    <source>
        <dbReference type="ARBA" id="ARBA00013076"/>
    </source>
</evidence>
<dbReference type="Pfam" id="PF13434">
    <property type="entry name" value="Lys_Orn_oxgnase"/>
    <property type="match status" value="1"/>
</dbReference>
<comment type="pathway">
    <text evidence="2">Siderophore biosynthesis.</text>
</comment>
<evidence type="ECO:0000256" key="6">
    <source>
        <dbReference type="ARBA" id="ARBA00022630"/>
    </source>
</evidence>
<evidence type="ECO:0000313" key="16">
    <source>
        <dbReference type="Proteomes" id="UP000252100"/>
    </source>
</evidence>
<gene>
    <name evidence="15" type="ORF">DT065_12120</name>
</gene>
<evidence type="ECO:0000256" key="1">
    <source>
        <dbReference type="ARBA" id="ARBA00001974"/>
    </source>
</evidence>
<evidence type="ECO:0000256" key="12">
    <source>
        <dbReference type="ARBA" id="ARBA00032493"/>
    </source>
</evidence>
<dbReference type="SUPFAM" id="SSF51905">
    <property type="entry name" value="FAD/NAD(P)-binding domain"/>
    <property type="match status" value="2"/>
</dbReference>
<dbReference type="AlphaFoldDB" id="A0A345C0F6"/>
<keyword evidence="8" id="KW-0521">NADP</keyword>
<evidence type="ECO:0000256" key="5">
    <source>
        <dbReference type="ARBA" id="ARBA00016406"/>
    </source>
</evidence>
<comment type="similarity">
    <text evidence="3">Belongs to the lysine N(6)-hydroxylase/L-ornithine N(5)-oxygenase family.</text>
</comment>
<evidence type="ECO:0000256" key="3">
    <source>
        <dbReference type="ARBA" id="ARBA00007588"/>
    </source>
</evidence>
<evidence type="ECO:0000256" key="10">
    <source>
        <dbReference type="ARBA" id="ARBA00029939"/>
    </source>
</evidence>
<keyword evidence="7" id="KW-0274">FAD</keyword>
<name>A0A345C0F6_9BACI</name>
<comment type="catalytic activity">
    <reaction evidence="14">
        <text>L-lysine + NADPH + O2 = N(6)-hydroxy-L-lysine + NADP(+) + H2O</text>
        <dbReference type="Rhea" id="RHEA:23228"/>
        <dbReference type="ChEBI" id="CHEBI:15377"/>
        <dbReference type="ChEBI" id="CHEBI:15379"/>
        <dbReference type="ChEBI" id="CHEBI:32551"/>
        <dbReference type="ChEBI" id="CHEBI:57783"/>
        <dbReference type="ChEBI" id="CHEBI:57820"/>
        <dbReference type="ChEBI" id="CHEBI:58349"/>
        <dbReference type="EC" id="1.14.13.59"/>
    </reaction>
</comment>
<keyword evidence="15" id="KW-0503">Monooxygenase</keyword>
<dbReference type="Gene3D" id="3.50.50.60">
    <property type="entry name" value="FAD/NAD(P)-binding domain"/>
    <property type="match status" value="1"/>
</dbReference>
<keyword evidence="6" id="KW-0285">Flavoprotein</keyword>
<evidence type="ECO:0000256" key="9">
    <source>
        <dbReference type="ARBA" id="ARBA00023002"/>
    </source>
</evidence>
<dbReference type="EC" id="1.14.13.59" evidence="4"/>